<name>A0AA47M133_MERPO</name>
<gene>
    <name evidence="1" type="ORF">N1851_033593</name>
</gene>
<dbReference type="EMBL" id="JAOPHQ010006422">
    <property type="protein sequence ID" value="KAK0131649.1"/>
    <property type="molecule type" value="Genomic_DNA"/>
</dbReference>
<reference evidence="1" key="1">
    <citation type="journal article" date="2023" name="Front. Mar. Sci.">
        <title>A new Merluccius polli reference genome to investigate the effects of global change in West African waters.</title>
        <authorList>
            <person name="Mateo J.L."/>
            <person name="Blanco-Fernandez C."/>
            <person name="Garcia-Vazquez E."/>
            <person name="Machado-Schiaffino G."/>
        </authorList>
    </citation>
    <scope>NUCLEOTIDE SEQUENCE</scope>
    <source>
        <strain evidence="1">C29</strain>
        <tissue evidence="1">Fin</tissue>
    </source>
</reference>
<dbReference type="Proteomes" id="UP001174136">
    <property type="component" value="Unassembled WGS sequence"/>
</dbReference>
<accession>A0AA47M133</accession>
<evidence type="ECO:0000313" key="1">
    <source>
        <dbReference type="EMBL" id="KAK0131649.1"/>
    </source>
</evidence>
<proteinExistence type="predicted"/>
<dbReference type="AlphaFoldDB" id="A0AA47M133"/>
<evidence type="ECO:0000313" key="2">
    <source>
        <dbReference type="Proteomes" id="UP001174136"/>
    </source>
</evidence>
<protein>
    <submittedName>
        <fullName evidence="1">Uncharacterized protein</fullName>
    </submittedName>
</protein>
<keyword evidence="2" id="KW-1185">Reference proteome</keyword>
<sequence length="339" mass="37704">MYSLRRTKVNAIHIRLVMLMLTHAMHRPSLGEKAQFSFRKRWFLQSRGSQLQVYLQIQLQLQLQVQIQQQLQKEVVSAEGASSRSSSRLRAADADRLTLSDTSVEMVHGEVRWTWLLGVSCCLLLGAARPAEGQSGAGEPADLFWDWEPGSGGGGGGGGPPPIPQELLHFFPSADSPFVAATPGHRANCSQRFRLPPASPVCWEDVAGPEEFARSRMLVLQNRAALQAVSAASSGRAEGVEEGVSYAQQVREELRGVEGDHRSMAETMGTMQLVFTSLEEKRREGTEQRVFLSMREHLTSAWDSIHGREHAADHLERQFSRLEASLLSMQHRLNKILTQ</sequence>
<comment type="caution">
    <text evidence="1">The sequence shown here is derived from an EMBL/GenBank/DDBJ whole genome shotgun (WGS) entry which is preliminary data.</text>
</comment>
<organism evidence="1 2">
    <name type="scientific">Merluccius polli</name>
    <name type="common">Benguela hake</name>
    <name type="synonym">Merluccius cadenati</name>
    <dbReference type="NCBI Taxonomy" id="89951"/>
    <lineage>
        <taxon>Eukaryota</taxon>
        <taxon>Metazoa</taxon>
        <taxon>Chordata</taxon>
        <taxon>Craniata</taxon>
        <taxon>Vertebrata</taxon>
        <taxon>Euteleostomi</taxon>
        <taxon>Actinopterygii</taxon>
        <taxon>Neopterygii</taxon>
        <taxon>Teleostei</taxon>
        <taxon>Neoteleostei</taxon>
        <taxon>Acanthomorphata</taxon>
        <taxon>Zeiogadaria</taxon>
        <taxon>Gadariae</taxon>
        <taxon>Gadiformes</taxon>
        <taxon>Gadoidei</taxon>
        <taxon>Merlucciidae</taxon>
        <taxon>Merluccius</taxon>
    </lineage>
</organism>